<accession>A0A8S5PW36</accession>
<organism evidence="1">
    <name type="scientific">Myoviridae sp. ct4QN2</name>
    <dbReference type="NCBI Taxonomy" id="2825030"/>
    <lineage>
        <taxon>Viruses</taxon>
        <taxon>Duplodnaviria</taxon>
        <taxon>Heunggongvirae</taxon>
        <taxon>Uroviricota</taxon>
        <taxon>Caudoviricetes</taxon>
    </lineage>
</organism>
<reference evidence="1" key="1">
    <citation type="journal article" date="2021" name="Proc. Natl. Acad. Sci. U.S.A.">
        <title>A Catalog of Tens of Thousands of Viruses from Human Metagenomes Reveals Hidden Associations with Chronic Diseases.</title>
        <authorList>
            <person name="Tisza M.J."/>
            <person name="Buck C.B."/>
        </authorList>
    </citation>
    <scope>NUCLEOTIDE SEQUENCE</scope>
    <source>
        <strain evidence="1">Ct4QN2</strain>
    </source>
</reference>
<evidence type="ECO:0000313" key="1">
    <source>
        <dbReference type="EMBL" id="DAE10715.1"/>
    </source>
</evidence>
<sequence>MPSLFWGFRLTIWNVNTALPAVVFKELISFRLTIWNVNPYTRHYNISTFLVLD</sequence>
<name>A0A8S5PW36_9CAUD</name>
<dbReference type="EMBL" id="BK015518">
    <property type="protein sequence ID" value="DAE10715.1"/>
    <property type="molecule type" value="Genomic_DNA"/>
</dbReference>
<proteinExistence type="predicted"/>
<protein>
    <submittedName>
        <fullName evidence="1">Mitochondrial division protein 1</fullName>
    </submittedName>
</protein>